<evidence type="ECO:0000259" key="7">
    <source>
        <dbReference type="PROSITE" id="PS51352"/>
    </source>
</evidence>
<dbReference type="Pfam" id="PF00578">
    <property type="entry name" value="AhpC-TSA"/>
    <property type="match status" value="1"/>
</dbReference>
<evidence type="ECO:0000313" key="9">
    <source>
        <dbReference type="Proteomes" id="UP000823750"/>
    </source>
</evidence>
<feature type="signal peptide" evidence="6">
    <location>
        <begin position="1"/>
        <end position="20"/>
    </location>
</feature>
<evidence type="ECO:0000256" key="2">
    <source>
        <dbReference type="ARBA" id="ARBA00022748"/>
    </source>
</evidence>
<dbReference type="GO" id="GO:0016209">
    <property type="term" value="F:antioxidant activity"/>
    <property type="evidence" value="ECO:0007669"/>
    <property type="project" value="InterPro"/>
</dbReference>
<accession>A0A9D9J1X1</accession>
<feature type="coiled-coil region" evidence="5">
    <location>
        <begin position="144"/>
        <end position="171"/>
    </location>
</feature>
<feature type="domain" description="Thioredoxin" evidence="7">
    <location>
        <begin position="221"/>
        <end position="358"/>
    </location>
</feature>
<feature type="chain" id="PRO_5039699302" evidence="6">
    <location>
        <begin position="21"/>
        <end position="358"/>
    </location>
</feature>
<keyword evidence="5" id="KW-0175">Coiled coil</keyword>
<dbReference type="PROSITE" id="PS00194">
    <property type="entry name" value="THIOREDOXIN_1"/>
    <property type="match status" value="1"/>
</dbReference>
<gene>
    <name evidence="8" type="ORF">IAB78_01735</name>
</gene>
<dbReference type="PANTHER" id="PTHR42852">
    <property type="entry name" value="THIOL:DISULFIDE INTERCHANGE PROTEIN DSBE"/>
    <property type="match status" value="1"/>
</dbReference>
<dbReference type="CDD" id="cd02966">
    <property type="entry name" value="TlpA_like_family"/>
    <property type="match status" value="1"/>
</dbReference>
<evidence type="ECO:0000256" key="3">
    <source>
        <dbReference type="ARBA" id="ARBA00023157"/>
    </source>
</evidence>
<dbReference type="InterPro" id="IPR017937">
    <property type="entry name" value="Thioredoxin_CS"/>
</dbReference>
<dbReference type="SUPFAM" id="SSF52833">
    <property type="entry name" value="Thioredoxin-like"/>
    <property type="match status" value="1"/>
</dbReference>
<comment type="subcellular location">
    <subcellularLocation>
        <location evidence="1">Cell envelope</location>
    </subcellularLocation>
</comment>
<dbReference type="Gene3D" id="3.40.30.10">
    <property type="entry name" value="Glutaredoxin"/>
    <property type="match status" value="1"/>
</dbReference>
<keyword evidence="2" id="KW-0201">Cytochrome c-type biogenesis</keyword>
<dbReference type="InterPro" id="IPR050553">
    <property type="entry name" value="Thioredoxin_ResA/DsbE_sf"/>
</dbReference>
<dbReference type="GO" id="GO:0030313">
    <property type="term" value="C:cell envelope"/>
    <property type="evidence" value="ECO:0007669"/>
    <property type="project" value="UniProtKB-SubCell"/>
</dbReference>
<dbReference type="EMBL" id="JADILX010000030">
    <property type="protein sequence ID" value="MBO8485128.1"/>
    <property type="molecule type" value="Genomic_DNA"/>
</dbReference>
<dbReference type="GO" id="GO:0017004">
    <property type="term" value="P:cytochrome complex assembly"/>
    <property type="evidence" value="ECO:0007669"/>
    <property type="project" value="UniProtKB-KW"/>
</dbReference>
<dbReference type="PROSITE" id="PS51352">
    <property type="entry name" value="THIOREDOXIN_2"/>
    <property type="match status" value="1"/>
</dbReference>
<dbReference type="GO" id="GO:0016491">
    <property type="term" value="F:oxidoreductase activity"/>
    <property type="evidence" value="ECO:0007669"/>
    <property type="project" value="InterPro"/>
</dbReference>
<dbReference type="PROSITE" id="PS51257">
    <property type="entry name" value="PROKAR_LIPOPROTEIN"/>
    <property type="match status" value="1"/>
</dbReference>
<protein>
    <submittedName>
        <fullName evidence="8">Redoxin domain-containing protein</fullName>
    </submittedName>
</protein>
<dbReference type="Proteomes" id="UP000823750">
    <property type="component" value="Unassembled WGS sequence"/>
</dbReference>
<dbReference type="InterPro" id="IPR036249">
    <property type="entry name" value="Thioredoxin-like_sf"/>
</dbReference>
<dbReference type="AlphaFoldDB" id="A0A9D9J1X1"/>
<evidence type="ECO:0000313" key="8">
    <source>
        <dbReference type="EMBL" id="MBO8485128.1"/>
    </source>
</evidence>
<evidence type="ECO:0000256" key="5">
    <source>
        <dbReference type="SAM" id="Coils"/>
    </source>
</evidence>
<evidence type="ECO:0000256" key="4">
    <source>
        <dbReference type="ARBA" id="ARBA00023284"/>
    </source>
</evidence>
<reference evidence="8" key="1">
    <citation type="submission" date="2020-10" db="EMBL/GenBank/DDBJ databases">
        <authorList>
            <person name="Gilroy R."/>
        </authorList>
    </citation>
    <scope>NUCLEOTIDE SEQUENCE</scope>
    <source>
        <strain evidence="8">B2-16538</strain>
    </source>
</reference>
<evidence type="ECO:0000256" key="6">
    <source>
        <dbReference type="SAM" id="SignalP"/>
    </source>
</evidence>
<dbReference type="PANTHER" id="PTHR42852:SF6">
    <property type="entry name" value="THIOL:DISULFIDE INTERCHANGE PROTEIN DSBE"/>
    <property type="match status" value="1"/>
</dbReference>
<dbReference type="InterPro" id="IPR013766">
    <property type="entry name" value="Thioredoxin_domain"/>
</dbReference>
<sequence length="358" mass="39122">MKRFFLTACAVAALAGCAGVSDVTKISGTVSTEGIDEVNVIIPELQIDTLVPVSGGKFYLEVPADPTVLGSVAAANYGVEFIPDGTHLQVTLAPESTVTSKAGNRSVQERMNGFKVRTMAIQNDFKSQMEQITADQSLTEEEKSSRLEENYNAVMEEYAAYNKEVLEANKDNILALFAVQNVAVTMEDSQLDSLLNTLSEALQANEFVASLRKSIAVREATAEGKMFTDFTVEDSDGKTVSLSDYVGKGKYVLVDFWASWCGPCKREIPNLKAVYNKYRSKGLEMLSVAVWDEPQATKDTAKAYGVNWKQIINAQRIPTDLYGIEGIPHIILFGPDGTILKRDLRGEAIEAEVAGYLD</sequence>
<name>A0A9D9J1X1_9BACT</name>
<dbReference type="InterPro" id="IPR000866">
    <property type="entry name" value="AhpC/TSA"/>
</dbReference>
<keyword evidence="3" id="KW-1015">Disulfide bond</keyword>
<reference evidence="8" key="2">
    <citation type="journal article" date="2021" name="PeerJ">
        <title>Extensive microbial diversity within the chicken gut microbiome revealed by metagenomics and culture.</title>
        <authorList>
            <person name="Gilroy R."/>
            <person name="Ravi A."/>
            <person name="Getino M."/>
            <person name="Pursley I."/>
            <person name="Horton D.L."/>
            <person name="Alikhan N.F."/>
            <person name="Baker D."/>
            <person name="Gharbi K."/>
            <person name="Hall N."/>
            <person name="Watson M."/>
            <person name="Adriaenssens E.M."/>
            <person name="Foster-Nyarko E."/>
            <person name="Jarju S."/>
            <person name="Secka A."/>
            <person name="Antonio M."/>
            <person name="Oren A."/>
            <person name="Chaudhuri R.R."/>
            <person name="La Ragione R."/>
            <person name="Hildebrand F."/>
            <person name="Pallen M.J."/>
        </authorList>
    </citation>
    <scope>NUCLEOTIDE SEQUENCE</scope>
    <source>
        <strain evidence="8">B2-16538</strain>
    </source>
</reference>
<proteinExistence type="predicted"/>
<evidence type="ECO:0000256" key="1">
    <source>
        <dbReference type="ARBA" id="ARBA00004196"/>
    </source>
</evidence>
<comment type="caution">
    <text evidence="8">The sequence shown here is derived from an EMBL/GenBank/DDBJ whole genome shotgun (WGS) entry which is preliminary data.</text>
</comment>
<keyword evidence="4" id="KW-0676">Redox-active center</keyword>
<organism evidence="8 9">
    <name type="scientific">Candidatus Cryptobacteroides excrementavium</name>
    <dbReference type="NCBI Taxonomy" id="2840759"/>
    <lineage>
        <taxon>Bacteria</taxon>
        <taxon>Pseudomonadati</taxon>
        <taxon>Bacteroidota</taxon>
        <taxon>Bacteroidia</taxon>
        <taxon>Bacteroidales</taxon>
        <taxon>Candidatus Cryptobacteroides</taxon>
    </lineage>
</organism>
<keyword evidence="6" id="KW-0732">Signal</keyword>